<dbReference type="EMBL" id="MCHX01000006">
    <property type="protein sequence ID" value="OFJ55118.1"/>
    <property type="molecule type" value="Genomic_DNA"/>
</dbReference>
<dbReference type="Proteomes" id="UP000178953">
    <property type="component" value="Unassembled WGS sequence"/>
</dbReference>
<protein>
    <submittedName>
        <fullName evidence="1">Uncharacterized protein</fullName>
    </submittedName>
</protein>
<evidence type="ECO:0000313" key="1">
    <source>
        <dbReference type="EMBL" id="OFJ55118.1"/>
    </source>
</evidence>
<reference evidence="1 2" key="1">
    <citation type="submission" date="2016-09" db="EMBL/GenBank/DDBJ databases">
        <title>genome sequence of Mycobacterium sp. 739 SCH.</title>
        <authorList>
            <person name="Greninger A.L."/>
            <person name="Qin X."/>
            <person name="Jerome K."/>
            <person name="Vora S."/>
            <person name="Quinn K."/>
        </authorList>
    </citation>
    <scope>NUCLEOTIDE SEQUENCE [LARGE SCALE GENOMIC DNA]</scope>
    <source>
        <strain evidence="1 2">SCH</strain>
    </source>
</reference>
<gene>
    <name evidence="1" type="ORF">BEL07_03990</name>
</gene>
<evidence type="ECO:0000313" key="2">
    <source>
        <dbReference type="Proteomes" id="UP000178953"/>
    </source>
</evidence>
<sequence>MGGEKVIDDVRAVIVSDSAKPGHSGEGEWSDELAKRQFLVEVVEFGLSFWAGEYGVKWLTILIDNSGP</sequence>
<accession>A0A1E8Q948</accession>
<organism evidence="1 2">
    <name type="scientific">Mycolicibacterium grossiae</name>
    <dbReference type="NCBI Taxonomy" id="1552759"/>
    <lineage>
        <taxon>Bacteria</taxon>
        <taxon>Bacillati</taxon>
        <taxon>Actinomycetota</taxon>
        <taxon>Actinomycetes</taxon>
        <taxon>Mycobacteriales</taxon>
        <taxon>Mycobacteriaceae</taxon>
        <taxon>Mycolicibacterium</taxon>
    </lineage>
</organism>
<keyword evidence="2" id="KW-1185">Reference proteome</keyword>
<comment type="caution">
    <text evidence="1">The sequence shown here is derived from an EMBL/GenBank/DDBJ whole genome shotgun (WGS) entry which is preliminary data.</text>
</comment>
<dbReference type="AlphaFoldDB" id="A0A1E8Q948"/>
<proteinExistence type="predicted"/>
<name>A0A1E8Q948_9MYCO</name>